<dbReference type="Proteomes" id="UP000224080">
    <property type="component" value="Unassembled WGS sequence"/>
</dbReference>
<keyword evidence="3" id="KW-0256">Endoplasmic reticulum</keyword>
<dbReference type="GO" id="GO:0006629">
    <property type="term" value="P:lipid metabolic process"/>
    <property type="evidence" value="ECO:0007669"/>
    <property type="project" value="UniProtKB-KW"/>
</dbReference>
<gene>
    <name evidence="9" type="ORF">GX51_00222</name>
</gene>
<protein>
    <recommendedName>
        <fullName evidence="11">Seipin</fullName>
    </recommendedName>
</protein>
<feature type="compositionally biased region" description="Basic and acidic residues" evidence="7">
    <location>
        <begin position="416"/>
        <end position="425"/>
    </location>
</feature>
<dbReference type="STRING" id="2060905.A0A2B7XNU2"/>
<keyword evidence="2 8" id="KW-0812">Transmembrane</keyword>
<dbReference type="PANTHER" id="PTHR21212">
    <property type="entry name" value="BERNARDINELLI-SEIP CONGENITAL LIPODYSTROPHY 2 HOMOLOG BSCL2 PROTEIN"/>
    <property type="match status" value="1"/>
</dbReference>
<dbReference type="InterPro" id="IPR009617">
    <property type="entry name" value="Seipin"/>
</dbReference>
<evidence type="ECO:0000256" key="1">
    <source>
        <dbReference type="ARBA" id="ARBA00004477"/>
    </source>
</evidence>
<feature type="compositionally biased region" description="Polar residues" evidence="7">
    <location>
        <begin position="393"/>
        <end position="402"/>
    </location>
</feature>
<evidence type="ECO:0000256" key="8">
    <source>
        <dbReference type="SAM" id="Phobius"/>
    </source>
</evidence>
<evidence type="ECO:0000313" key="10">
    <source>
        <dbReference type="Proteomes" id="UP000224080"/>
    </source>
</evidence>
<feature type="compositionally biased region" description="Basic and acidic residues" evidence="7">
    <location>
        <begin position="353"/>
        <end position="365"/>
    </location>
</feature>
<keyword evidence="4 8" id="KW-1133">Transmembrane helix</keyword>
<feature type="transmembrane region" description="Helical" evidence="8">
    <location>
        <begin position="68"/>
        <end position="93"/>
    </location>
</feature>
<comment type="caution">
    <text evidence="9">The sequence shown here is derived from an EMBL/GenBank/DDBJ whole genome shotgun (WGS) entry which is preliminary data.</text>
</comment>
<evidence type="ECO:0000256" key="5">
    <source>
        <dbReference type="ARBA" id="ARBA00023098"/>
    </source>
</evidence>
<dbReference type="CDD" id="cd23995">
    <property type="entry name" value="Seipin_BSCL2_like"/>
    <property type="match status" value="1"/>
</dbReference>
<feature type="transmembrane region" description="Helical" evidence="8">
    <location>
        <begin position="274"/>
        <end position="299"/>
    </location>
</feature>
<evidence type="ECO:0000256" key="3">
    <source>
        <dbReference type="ARBA" id="ARBA00022824"/>
    </source>
</evidence>
<evidence type="ECO:0000313" key="9">
    <source>
        <dbReference type="EMBL" id="PGH10463.1"/>
    </source>
</evidence>
<sequence length="425" mass="48087">MPGQAIQGFKYDDTNKQLKQHANSTLLTTVNCARMEGDTVLSQPLYSRALAPFREASRTIISKPARRAYINTVLFALTSLLLFCISVVAYWIFYYNYVPQIGLERQIHLQFGDGHPYGTATLGTELIPAQQYDISVALYLPRTPSNLAAGNFMLDLALVSTANTNTNTNIGTSTEANLIARSRRPAILTYTSPMVDTVRRVSKMPLYVLGWQREAEGLKVNMMRRMEFGRKKGAMPKMLRLEIQSEERMQVYNAVVRFDAKFSGLRWIMYNWKILSFLTFSSIFWIVSMLVTSSVWIVLASQAEPTFKKGLKLEDEAEEDDEENNSSDISMKEEEGSEDENGSSKLIQRRERRMSNEPEQIKKEEDTEESTVLQTLSGEGHPDVEADLHPAGISTSSQTAARDNSDPALQRRKTHVRFEYGEGED</sequence>
<evidence type="ECO:0000256" key="4">
    <source>
        <dbReference type="ARBA" id="ARBA00022989"/>
    </source>
</evidence>
<evidence type="ECO:0008006" key="11">
    <source>
        <dbReference type="Google" id="ProtNLM"/>
    </source>
</evidence>
<dbReference type="GO" id="GO:0140042">
    <property type="term" value="P:lipid droplet formation"/>
    <property type="evidence" value="ECO:0007669"/>
    <property type="project" value="UniProtKB-ARBA"/>
</dbReference>
<dbReference type="GO" id="GO:0005789">
    <property type="term" value="C:endoplasmic reticulum membrane"/>
    <property type="evidence" value="ECO:0007669"/>
    <property type="project" value="UniProtKB-SubCell"/>
</dbReference>
<reference evidence="9 10" key="1">
    <citation type="submission" date="2017-10" db="EMBL/GenBank/DDBJ databases">
        <title>Comparative genomics in systemic dimorphic fungi from Ajellomycetaceae.</title>
        <authorList>
            <person name="Munoz J.F."/>
            <person name="Mcewen J.G."/>
            <person name="Clay O.K."/>
            <person name="Cuomo C.A."/>
        </authorList>
    </citation>
    <scope>NUCLEOTIDE SEQUENCE [LARGE SCALE GENOMIC DNA]</scope>
    <source>
        <strain evidence="9 10">UAMH130</strain>
    </source>
</reference>
<feature type="region of interest" description="Disordered" evidence="7">
    <location>
        <begin position="310"/>
        <end position="425"/>
    </location>
</feature>
<name>A0A2B7XNU2_9EURO</name>
<organism evidence="9 10">
    <name type="scientific">Blastomyces parvus</name>
    <dbReference type="NCBI Taxonomy" id="2060905"/>
    <lineage>
        <taxon>Eukaryota</taxon>
        <taxon>Fungi</taxon>
        <taxon>Dikarya</taxon>
        <taxon>Ascomycota</taxon>
        <taxon>Pezizomycotina</taxon>
        <taxon>Eurotiomycetes</taxon>
        <taxon>Eurotiomycetidae</taxon>
        <taxon>Onygenales</taxon>
        <taxon>Ajellomycetaceae</taxon>
        <taxon>Blastomyces</taxon>
    </lineage>
</organism>
<dbReference type="OrthoDB" id="3990054at2759"/>
<proteinExistence type="predicted"/>
<dbReference type="PANTHER" id="PTHR21212:SF0">
    <property type="entry name" value="SEIPIN"/>
    <property type="match status" value="1"/>
</dbReference>
<feature type="compositionally biased region" description="Acidic residues" evidence="7">
    <location>
        <begin position="315"/>
        <end position="325"/>
    </location>
</feature>
<keyword evidence="10" id="KW-1185">Reference proteome</keyword>
<dbReference type="AlphaFoldDB" id="A0A2B7XNU2"/>
<keyword evidence="6 8" id="KW-0472">Membrane</keyword>
<evidence type="ECO:0000256" key="6">
    <source>
        <dbReference type="ARBA" id="ARBA00023136"/>
    </source>
</evidence>
<evidence type="ECO:0000256" key="2">
    <source>
        <dbReference type="ARBA" id="ARBA00022692"/>
    </source>
</evidence>
<keyword evidence="5" id="KW-0443">Lipid metabolism</keyword>
<dbReference type="Pfam" id="PF06775">
    <property type="entry name" value="Seipin"/>
    <property type="match status" value="1"/>
</dbReference>
<dbReference type="EMBL" id="PDNC01000001">
    <property type="protein sequence ID" value="PGH10463.1"/>
    <property type="molecule type" value="Genomic_DNA"/>
</dbReference>
<evidence type="ECO:0000256" key="7">
    <source>
        <dbReference type="SAM" id="MobiDB-lite"/>
    </source>
</evidence>
<comment type="subcellular location">
    <subcellularLocation>
        <location evidence="1">Endoplasmic reticulum membrane</location>
        <topology evidence="1">Multi-pass membrane protein</topology>
    </subcellularLocation>
</comment>
<accession>A0A2B7XNU2</accession>